<reference evidence="2" key="1">
    <citation type="journal article" date="2024" name="Proc. Natl. Acad. Sci. U.S.A.">
        <title>Extraordinary preservation of gene collinearity over three hundred million years revealed in homosporous lycophytes.</title>
        <authorList>
            <person name="Li C."/>
            <person name="Wickell D."/>
            <person name="Kuo L.Y."/>
            <person name="Chen X."/>
            <person name="Nie B."/>
            <person name="Liao X."/>
            <person name="Peng D."/>
            <person name="Ji J."/>
            <person name="Jenkins J."/>
            <person name="Williams M."/>
            <person name="Shu S."/>
            <person name="Plott C."/>
            <person name="Barry K."/>
            <person name="Rajasekar S."/>
            <person name="Grimwood J."/>
            <person name="Han X."/>
            <person name="Sun S."/>
            <person name="Hou Z."/>
            <person name="He W."/>
            <person name="Dai G."/>
            <person name="Sun C."/>
            <person name="Schmutz J."/>
            <person name="Leebens-Mack J.H."/>
            <person name="Li F.W."/>
            <person name="Wang L."/>
        </authorList>
    </citation>
    <scope>NUCLEOTIDE SEQUENCE [LARGE SCALE GENOMIC DNA]</scope>
    <source>
        <strain evidence="2">cv. PW_Plant_1</strain>
    </source>
</reference>
<keyword evidence="2" id="KW-1185">Reference proteome</keyword>
<proteinExistence type="predicted"/>
<dbReference type="EMBL" id="CM055108">
    <property type="protein sequence ID" value="KAJ7524667.1"/>
    <property type="molecule type" value="Genomic_DNA"/>
</dbReference>
<name>A0ACC2B4K0_DIPCM</name>
<dbReference type="Proteomes" id="UP001162992">
    <property type="component" value="Chromosome 17"/>
</dbReference>
<comment type="caution">
    <text evidence="1">The sequence shown here is derived from an EMBL/GenBank/DDBJ whole genome shotgun (WGS) entry which is preliminary data.</text>
</comment>
<protein>
    <submittedName>
        <fullName evidence="1">Uncharacterized protein</fullName>
    </submittedName>
</protein>
<accession>A0ACC2B4K0</accession>
<organism evidence="1 2">
    <name type="scientific">Diphasiastrum complanatum</name>
    <name type="common">Issler's clubmoss</name>
    <name type="synonym">Lycopodium complanatum</name>
    <dbReference type="NCBI Taxonomy" id="34168"/>
    <lineage>
        <taxon>Eukaryota</taxon>
        <taxon>Viridiplantae</taxon>
        <taxon>Streptophyta</taxon>
        <taxon>Embryophyta</taxon>
        <taxon>Tracheophyta</taxon>
        <taxon>Lycopodiopsida</taxon>
        <taxon>Lycopodiales</taxon>
        <taxon>Lycopodiaceae</taxon>
        <taxon>Lycopodioideae</taxon>
        <taxon>Diphasiastrum</taxon>
    </lineage>
</organism>
<evidence type="ECO:0000313" key="1">
    <source>
        <dbReference type="EMBL" id="KAJ7524667.1"/>
    </source>
</evidence>
<gene>
    <name evidence="1" type="ORF">O6H91_17G015500</name>
</gene>
<sequence length="502" mass="56331">MQNIVLPKNHLNRVTAIAAKLKIRNGICIVNELERFNVISYYEGLTLTSSWLVNWSDNDSTRALKQQNYSHRRSIDRAIDRSIERDRKKEREFLGGMNNRRQKYLTSSRKYDVPLYCAGWVEPPSAQETGAETQDAAKTEKEEGNDDIGYVVLGGGGGDRRNGVRNSLVLARYDPSTDTLSESIYRLSTDDDPPYRLTVHPNRHEIMCSFSNSCRLFDLVQDGEIKIIPSDKELDKLENIGEQNRIVFSVDGRKFAAGGEDGHLRVFEWPSLELLLDRSDAHKSIKDLDFSLDGAFLASTGDNSSCKIWDLATSSLVTSLSSKEDGNLGLCRFSRDSTKSLLFITTVKDEKGYLTVWNAHTWRKLGVKKLQDEPISAFSTSANGTFLAMGSSEGNISIVQVRKLTCSQRIKGAHMVFVTSLDFSRDSRSLLSVSADSSARVTKHEMAKSEEWQVSSLSWLVFLLAVIVLLLSLLLKKEDFRSRFLNPLKGVMEVSEQSADSI</sequence>
<evidence type="ECO:0000313" key="2">
    <source>
        <dbReference type="Proteomes" id="UP001162992"/>
    </source>
</evidence>